<organism evidence="4 5">
    <name type="scientific">Marinobacter nanhaiticus D15-8W</name>
    <dbReference type="NCBI Taxonomy" id="626887"/>
    <lineage>
        <taxon>Bacteria</taxon>
        <taxon>Pseudomonadati</taxon>
        <taxon>Pseudomonadota</taxon>
        <taxon>Gammaproteobacteria</taxon>
        <taxon>Pseudomonadales</taxon>
        <taxon>Marinobacteraceae</taxon>
        <taxon>Marinobacter</taxon>
    </lineage>
</organism>
<sequence length="207" mass="22763">MSPQRLSLAAVSAVLLFNCPLSFAQQREDPSEESRAGLDYIGVLGTALEYRKVGEAADEDGEGWLSTGSIVLGSHISDLFHVELRAGTGLTDSEVTDDLTLEIDWFASWYMGIHYGLTNFSNVYAQVGFSHVQGSADLQNRDEPENNAYDDFDEDFPGSSFAFSWLAGVDLEVMDSTYLVLEGGRLFEDTDTSASGYQFNGGLRYEF</sequence>
<accession>N6WS72</accession>
<evidence type="ECO:0000313" key="4">
    <source>
        <dbReference type="EMBL" id="ENO14401.1"/>
    </source>
</evidence>
<dbReference type="AlphaFoldDB" id="N6WS72"/>
<dbReference type="Pfam" id="PF13505">
    <property type="entry name" value="OMP_b-brl"/>
    <property type="match status" value="1"/>
</dbReference>
<evidence type="ECO:0000259" key="3">
    <source>
        <dbReference type="Pfam" id="PF13505"/>
    </source>
</evidence>
<dbReference type="OrthoDB" id="6362488at2"/>
<protein>
    <submittedName>
        <fullName evidence="4">Porin family protein</fullName>
    </submittedName>
</protein>
<comment type="caution">
    <text evidence="4">The sequence shown here is derived from an EMBL/GenBank/DDBJ whole genome shotgun (WGS) entry which is preliminary data.</text>
</comment>
<keyword evidence="5" id="KW-1185">Reference proteome</keyword>
<gene>
    <name evidence="4" type="ORF">J057_23445</name>
</gene>
<evidence type="ECO:0000313" key="5">
    <source>
        <dbReference type="Proteomes" id="UP000013165"/>
    </source>
</evidence>
<feature type="signal peptide" evidence="2">
    <location>
        <begin position="1"/>
        <end position="24"/>
    </location>
</feature>
<evidence type="ECO:0000256" key="1">
    <source>
        <dbReference type="ARBA" id="ARBA00022729"/>
    </source>
</evidence>
<dbReference type="InterPro" id="IPR011250">
    <property type="entry name" value="OMP/PagP_B-barrel"/>
</dbReference>
<dbReference type="HOGENOM" id="CLU_1364859_0_0_6"/>
<dbReference type="PATRIC" id="fig|626887.3.peg.4690"/>
<proteinExistence type="predicted"/>
<dbReference type="Proteomes" id="UP000013165">
    <property type="component" value="Unassembled WGS sequence"/>
</dbReference>
<dbReference type="eggNOG" id="ENOG50348IH">
    <property type="taxonomic scope" value="Bacteria"/>
</dbReference>
<dbReference type="RefSeq" id="WP_004582619.1">
    <property type="nucleotide sequence ID" value="NZ_AP028878.1"/>
</dbReference>
<reference evidence="4 5" key="1">
    <citation type="journal article" date="2013" name="Genome Announc.">
        <title>Genome Sequence of the Polycyclic Aromatic Hydrocarbon-Degrading Bacterium Strain Marinobacter nanhaiticus D15-8WT.</title>
        <authorList>
            <person name="Cui Z."/>
            <person name="Gao W."/>
            <person name="Li Q."/>
            <person name="Xu G."/>
            <person name="Zheng L."/>
        </authorList>
    </citation>
    <scope>NUCLEOTIDE SEQUENCE [LARGE SCALE GENOMIC DNA]</scope>
    <source>
        <strain evidence="4 5">D15-8W</strain>
    </source>
</reference>
<evidence type="ECO:0000256" key="2">
    <source>
        <dbReference type="SAM" id="SignalP"/>
    </source>
</evidence>
<name>N6WS72_9GAMM</name>
<dbReference type="InterPro" id="IPR027385">
    <property type="entry name" value="Beta-barrel_OMP"/>
</dbReference>
<feature type="chain" id="PRO_5004127133" evidence="2">
    <location>
        <begin position="25"/>
        <end position="207"/>
    </location>
</feature>
<dbReference type="SUPFAM" id="SSF56925">
    <property type="entry name" value="OMPA-like"/>
    <property type="match status" value="1"/>
</dbReference>
<keyword evidence="1 2" id="KW-0732">Signal</keyword>
<feature type="domain" description="Outer membrane protein beta-barrel" evidence="3">
    <location>
        <begin position="33"/>
        <end position="207"/>
    </location>
</feature>
<dbReference type="EMBL" id="APLQ01000014">
    <property type="protein sequence ID" value="ENO14401.1"/>
    <property type="molecule type" value="Genomic_DNA"/>
</dbReference>